<evidence type="ECO:0000259" key="9">
    <source>
        <dbReference type="PROSITE" id="PS50110"/>
    </source>
</evidence>
<dbReference type="InterPro" id="IPR039420">
    <property type="entry name" value="WalR-like"/>
</dbReference>
<evidence type="ECO:0000313" key="12">
    <source>
        <dbReference type="Proteomes" id="UP001595615"/>
    </source>
</evidence>
<feature type="domain" description="Response regulatory" evidence="9">
    <location>
        <begin position="27"/>
        <end position="142"/>
    </location>
</feature>
<dbReference type="InterPro" id="IPR036388">
    <property type="entry name" value="WH-like_DNA-bd_sf"/>
</dbReference>
<dbReference type="InterPro" id="IPR011006">
    <property type="entry name" value="CheY-like_superfamily"/>
</dbReference>
<gene>
    <name evidence="11" type="ORF">ACFOMD_10485</name>
</gene>
<dbReference type="Gene3D" id="6.10.250.690">
    <property type="match status" value="1"/>
</dbReference>
<dbReference type="RefSeq" id="WP_380860979.1">
    <property type="nucleotide sequence ID" value="NZ_JBHRXV010000009.1"/>
</dbReference>
<accession>A0ABV7XAQ9</accession>
<feature type="region of interest" description="Disordered" evidence="8">
    <location>
        <begin position="1"/>
        <end position="25"/>
    </location>
</feature>
<dbReference type="SMART" id="SM00448">
    <property type="entry name" value="REC"/>
    <property type="match status" value="1"/>
</dbReference>
<dbReference type="Pfam" id="PF00486">
    <property type="entry name" value="Trans_reg_C"/>
    <property type="match status" value="1"/>
</dbReference>
<evidence type="ECO:0000313" key="11">
    <source>
        <dbReference type="EMBL" id="MFC3713001.1"/>
    </source>
</evidence>
<dbReference type="Pfam" id="PF00072">
    <property type="entry name" value="Response_reg"/>
    <property type="match status" value="1"/>
</dbReference>
<dbReference type="SMART" id="SM00862">
    <property type="entry name" value="Trans_reg_C"/>
    <property type="match status" value="1"/>
</dbReference>
<feature type="compositionally biased region" description="Polar residues" evidence="8">
    <location>
        <begin position="1"/>
        <end position="20"/>
    </location>
</feature>
<proteinExistence type="predicted"/>
<dbReference type="InterPro" id="IPR001867">
    <property type="entry name" value="OmpR/PhoB-type_DNA-bd"/>
</dbReference>
<keyword evidence="12" id="KW-1185">Reference proteome</keyword>
<dbReference type="SUPFAM" id="SSF52172">
    <property type="entry name" value="CheY-like"/>
    <property type="match status" value="1"/>
</dbReference>
<dbReference type="Proteomes" id="UP001595615">
    <property type="component" value="Unassembled WGS sequence"/>
</dbReference>
<dbReference type="EMBL" id="JBHRXV010000009">
    <property type="protein sequence ID" value="MFC3713001.1"/>
    <property type="molecule type" value="Genomic_DNA"/>
</dbReference>
<dbReference type="InterPro" id="IPR016032">
    <property type="entry name" value="Sig_transdc_resp-reg_C-effctor"/>
</dbReference>
<dbReference type="InterPro" id="IPR001789">
    <property type="entry name" value="Sig_transdc_resp-reg_receiver"/>
</dbReference>
<dbReference type="PANTHER" id="PTHR48111:SF4">
    <property type="entry name" value="DNA-BINDING DUAL TRANSCRIPTIONAL REGULATOR OMPR"/>
    <property type="match status" value="1"/>
</dbReference>
<name>A0ABV7XAQ9_9SPHN</name>
<keyword evidence="2" id="KW-0902">Two-component regulatory system</keyword>
<protein>
    <submittedName>
        <fullName evidence="11">Response regulator</fullName>
    </submittedName>
</protein>
<organism evidence="11 12">
    <name type="scientific">Sphingoaurantiacus capsulatus</name>
    <dbReference type="NCBI Taxonomy" id="1771310"/>
    <lineage>
        <taxon>Bacteria</taxon>
        <taxon>Pseudomonadati</taxon>
        <taxon>Pseudomonadota</taxon>
        <taxon>Alphaproteobacteria</taxon>
        <taxon>Sphingomonadales</taxon>
        <taxon>Sphingosinicellaceae</taxon>
        <taxon>Sphingoaurantiacus</taxon>
    </lineage>
</organism>
<evidence type="ECO:0000256" key="3">
    <source>
        <dbReference type="ARBA" id="ARBA00023015"/>
    </source>
</evidence>
<feature type="DNA-binding region" description="OmpR/PhoB-type" evidence="7">
    <location>
        <begin position="156"/>
        <end position="255"/>
    </location>
</feature>
<keyword evidence="3" id="KW-0805">Transcription regulation</keyword>
<dbReference type="Gene3D" id="1.10.10.10">
    <property type="entry name" value="Winged helix-like DNA-binding domain superfamily/Winged helix DNA-binding domain"/>
    <property type="match status" value="1"/>
</dbReference>
<evidence type="ECO:0000256" key="7">
    <source>
        <dbReference type="PROSITE-ProRule" id="PRU01091"/>
    </source>
</evidence>
<dbReference type="Gene3D" id="3.40.50.2300">
    <property type="match status" value="1"/>
</dbReference>
<dbReference type="CDD" id="cd00383">
    <property type="entry name" value="trans_reg_C"/>
    <property type="match status" value="1"/>
</dbReference>
<keyword evidence="4 7" id="KW-0238">DNA-binding</keyword>
<evidence type="ECO:0000256" key="8">
    <source>
        <dbReference type="SAM" id="MobiDB-lite"/>
    </source>
</evidence>
<evidence type="ECO:0000256" key="1">
    <source>
        <dbReference type="ARBA" id="ARBA00022553"/>
    </source>
</evidence>
<evidence type="ECO:0000256" key="2">
    <source>
        <dbReference type="ARBA" id="ARBA00023012"/>
    </source>
</evidence>
<dbReference type="SUPFAM" id="SSF46894">
    <property type="entry name" value="C-terminal effector domain of the bipartite response regulators"/>
    <property type="match status" value="1"/>
</dbReference>
<keyword evidence="5" id="KW-0804">Transcription</keyword>
<comment type="caution">
    <text evidence="11">The sequence shown here is derived from an EMBL/GenBank/DDBJ whole genome shotgun (WGS) entry which is preliminary data.</text>
</comment>
<evidence type="ECO:0000259" key="10">
    <source>
        <dbReference type="PROSITE" id="PS51755"/>
    </source>
</evidence>
<feature type="modified residue" description="4-aspartylphosphate" evidence="6">
    <location>
        <position position="76"/>
    </location>
</feature>
<dbReference type="PANTHER" id="PTHR48111">
    <property type="entry name" value="REGULATOR OF RPOS"/>
    <property type="match status" value="1"/>
</dbReference>
<keyword evidence="1 6" id="KW-0597">Phosphoprotein</keyword>
<feature type="domain" description="OmpR/PhoB-type" evidence="10">
    <location>
        <begin position="156"/>
        <end position="255"/>
    </location>
</feature>
<dbReference type="PROSITE" id="PS51755">
    <property type="entry name" value="OMPR_PHOB"/>
    <property type="match status" value="1"/>
</dbReference>
<evidence type="ECO:0000256" key="4">
    <source>
        <dbReference type="ARBA" id="ARBA00023125"/>
    </source>
</evidence>
<dbReference type="CDD" id="cd17574">
    <property type="entry name" value="REC_OmpR"/>
    <property type="match status" value="1"/>
</dbReference>
<reference evidence="12" key="1">
    <citation type="journal article" date="2019" name="Int. J. Syst. Evol. Microbiol.">
        <title>The Global Catalogue of Microorganisms (GCM) 10K type strain sequencing project: providing services to taxonomists for standard genome sequencing and annotation.</title>
        <authorList>
            <consortium name="The Broad Institute Genomics Platform"/>
            <consortium name="The Broad Institute Genome Sequencing Center for Infectious Disease"/>
            <person name="Wu L."/>
            <person name="Ma J."/>
        </authorList>
    </citation>
    <scope>NUCLEOTIDE SEQUENCE [LARGE SCALE GENOMIC DNA]</scope>
    <source>
        <strain evidence="12">KCTC 42644</strain>
    </source>
</reference>
<sequence>MLQQYSSNKSPAEGPPTTSDLPAGGPVILVVDDDAGMRTALSKILRANGFRALTAANHHEMAERLATDPVDMILLDVMMPGRGGFDICRDLRQVDGSDTPVIMISARGEEADRVAGLELGADDYIAKPFGRSELLARIRAVLRRGRLTGEAEVRRAERLNFRDWTVDLRRRELYAGSGARIDLSGAEYDLLIALLENAQNVIGREALLELSRARLAGSSDRSVDVLVCRLRRKLGDDEARELIRTVRGVGYIFVEPVTRA</sequence>
<dbReference type="PROSITE" id="PS50110">
    <property type="entry name" value="RESPONSE_REGULATORY"/>
    <property type="match status" value="1"/>
</dbReference>
<evidence type="ECO:0000256" key="6">
    <source>
        <dbReference type="PROSITE-ProRule" id="PRU00169"/>
    </source>
</evidence>
<evidence type="ECO:0000256" key="5">
    <source>
        <dbReference type="ARBA" id="ARBA00023163"/>
    </source>
</evidence>